<keyword evidence="3" id="KW-1185">Reference proteome</keyword>
<gene>
    <name evidence="2" type="ORF">RND81_14G186100</name>
</gene>
<dbReference type="Pfam" id="PF00646">
    <property type="entry name" value="F-box"/>
    <property type="match status" value="1"/>
</dbReference>
<dbReference type="Proteomes" id="UP001443914">
    <property type="component" value="Unassembled WGS sequence"/>
</dbReference>
<evidence type="ECO:0000313" key="2">
    <source>
        <dbReference type="EMBL" id="KAK9666455.1"/>
    </source>
</evidence>
<dbReference type="InterPro" id="IPR001810">
    <property type="entry name" value="F-box_dom"/>
</dbReference>
<dbReference type="AlphaFoldDB" id="A0AAW1GPP2"/>
<comment type="caution">
    <text evidence="2">The sequence shown here is derived from an EMBL/GenBank/DDBJ whole genome shotgun (WGS) entry which is preliminary data.</text>
</comment>
<dbReference type="EMBL" id="JBDFQZ010000014">
    <property type="protein sequence ID" value="KAK9666455.1"/>
    <property type="molecule type" value="Genomic_DNA"/>
</dbReference>
<feature type="domain" description="F-box" evidence="1">
    <location>
        <begin position="21"/>
        <end position="44"/>
    </location>
</feature>
<dbReference type="SUPFAM" id="SSF81383">
    <property type="entry name" value="F-box domain"/>
    <property type="match status" value="1"/>
</dbReference>
<name>A0AAW1GPP2_SAPOF</name>
<accession>A0AAW1GPP2</accession>
<organism evidence="2 3">
    <name type="scientific">Saponaria officinalis</name>
    <name type="common">Common soapwort</name>
    <name type="synonym">Lychnis saponaria</name>
    <dbReference type="NCBI Taxonomy" id="3572"/>
    <lineage>
        <taxon>Eukaryota</taxon>
        <taxon>Viridiplantae</taxon>
        <taxon>Streptophyta</taxon>
        <taxon>Embryophyta</taxon>
        <taxon>Tracheophyta</taxon>
        <taxon>Spermatophyta</taxon>
        <taxon>Magnoliopsida</taxon>
        <taxon>eudicotyledons</taxon>
        <taxon>Gunneridae</taxon>
        <taxon>Pentapetalae</taxon>
        <taxon>Caryophyllales</taxon>
        <taxon>Caryophyllaceae</taxon>
        <taxon>Caryophylleae</taxon>
        <taxon>Saponaria</taxon>
    </lineage>
</organism>
<evidence type="ECO:0000259" key="1">
    <source>
        <dbReference type="Pfam" id="PF00646"/>
    </source>
</evidence>
<protein>
    <recommendedName>
        <fullName evidence="1">F-box domain-containing protein</fullName>
    </recommendedName>
</protein>
<proteinExistence type="predicted"/>
<evidence type="ECO:0000313" key="3">
    <source>
        <dbReference type="Proteomes" id="UP001443914"/>
    </source>
</evidence>
<sequence>MKSSSRKRNRCSEVDVGRDRLSEMPDEVIVHILSCMPTLDAVRTVLLRRFGNL</sequence>
<dbReference type="InterPro" id="IPR036047">
    <property type="entry name" value="F-box-like_dom_sf"/>
</dbReference>
<reference evidence="2" key="1">
    <citation type="submission" date="2024-03" db="EMBL/GenBank/DDBJ databases">
        <title>WGS assembly of Saponaria officinalis var. Norfolk2.</title>
        <authorList>
            <person name="Jenkins J."/>
            <person name="Shu S."/>
            <person name="Grimwood J."/>
            <person name="Barry K."/>
            <person name="Goodstein D."/>
            <person name="Schmutz J."/>
            <person name="Leebens-Mack J."/>
            <person name="Osbourn A."/>
        </authorList>
    </citation>
    <scope>NUCLEOTIDE SEQUENCE [LARGE SCALE GENOMIC DNA]</scope>
    <source>
        <strain evidence="2">JIC</strain>
    </source>
</reference>